<dbReference type="Pfam" id="PF00583">
    <property type="entry name" value="Acetyltransf_1"/>
    <property type="match status" value="1"/>
</dbReference>
<dbReference type="Gene3D" id="3.40.630.30">
    <property type="match status" value="1"/>
</dbReference>
<dbReference type="EMBL" id="JAUSUB010000001">
    <property type="protein sequence ID" value="MDQ0268471.1"/>
    <property type="molecule type" value="Genomic_DNA"/>
</dbReference>
<gene>
    <name evidence="2" type="ORF">J2S17_000340</name>
</gene>
<sequence>MFGWPADLTKSAWLDRFMIDARFQGKDYAKRFLKLLIQEMHHRYSCENIFLSIHPKNNFAQSLYEALGFYLNGEVDDAGPVFGIVMELILNQ</sequence>
<evidence type="ECO:0000259" key="1">
    <source>
        <dbReference type="PROSITE" id="PS51186"/>
    </source>
</evidence>
<keyword evidence="3" id="KW-1185">Reference proteome</keyword>
<proteinExistence type="predicted"/>
<dbReference type="PROSITE" id="PS51186">
    <property type="entry name" value="GNAT"/>
    <property type="match status" value="1"/>
</dbReference>
<evidence type="ECO:0000313" key="3">
    <source>
        <dbReference type="Proteomes" id="UP001238088"/>
    </source>
</evidence>
<organism evidence="2 3">
    <name type="scientific">Cytobacillus purgationiresistens</name>
    <dbReference type="NCBI Taxonomy" id="863449"/>
    <lineage>
        <taxon>Bacteria</taxon>
        <taxon>Bacillati</taxon>
        <taxon>Bacillota</taxon>
        <taxon>Bacilli</taxon>
        <taxon>Bacillales</taxon>
        <taxon>Bacillaceae</taxon>
        <taxon>Cytobacillus</taxon>
    </lineage>
</organism>
<comment type="caution">
    <text evidence="2">The sequence shown here is derived from an EMBL/GenBank/DDBJ whole genome shotgun (WGS) entry which is preliminary data.</text>
</comment>
<accession>A0ABU0AB45</accession>
<dbReference type="SUPFAM" id="SSF55729">
    <property type="entry name" value="Acyl-CoA N-acyltransferases (Nat)"/>
    <property type="match status" value="1"/>
</dbReference>
<evidence type="ECO:0000313" key="2">
    <source>
        <dbReference type="EMBL" id="MDQ0268471.1"/>
    </source>
</evidence>
<reference evidence="2 3" key="1">
    <citation type="submission" date="2023-07" db="EMBL/GenBank/DDBJ databases">
        <title>Genomic Encyclopedia of Type Strains, Phase IV (KMG-IV): sequencing the most valuable type-strain genomes for metagenomic binning, comparative biology and taxonomic classification.</title>
        <authorList>
            <person name="Goeker M."/>
        </authorList>
    </citation>
    <scope>NUCLEOTIDE SEQUENCE [LARGE SCALE GENOMIC DNA]</scope>
    <source>
        <strain evidence="2 3">DSM 23494</strain>
    </source>
</reference>
<dbReference type="InterPro" id="IPR016181">
    <property type="entry name" value="Acyl_CoA_acyltransferase"/>
</dbReference>
<name>A0ABU0AB45_9BACI</name>
<dbReference type="Proteomes" id="UP001238088">
    <property type="component" value="Unassembled WGS sequence"/>
</dbReference>
<protein>
    <submittedName>
        <fullName evidence="2">RimJ/RimL family protein N-acetyltransferase</fullName>
    </submittedName>
</protein>
<dbReference type="CDD" id="cd04301">
    <property type="entry name" value="NAT_SF"/>
    <property type="match status" value="1"/>
</dbReference>
<dbReference type="InterPro" id="IPR000182">
    <property type="entry name" value="GNAT_dom"/>
</dbReference>
<feature type="domain" description="N-acetyltransferase" evidence="1">
    <location>
        <begin position="1"/>
        <end position="91"/>
    </location>
</feature>